<dbReference type="HOGENOM" id="CLU_006033_3_0_0"/>
<feature type="domain" description="Class II aldolase/adducin N-terminal" evidence="3">
    <location>
        <begin position="8"/>
        <end position="184"/>
    </location>
</feature>
<dbReference type="NCBIfam" id="NF005302">
    <property type="entry name" value="PRK06833.1"/>
    <property type="match status" value="1"/>
</dbReference>
<dbReference type="FunCoup" id="D4H284">
    <property type="interactions" value="233"/>
</dbReference>
<dbReference type="PANTHER" id="PTHR22789:SF0">
    <property type="entry name" value="3-OXO-TETRONATE 4-PHOSPHATE DECARBOXYLASE-RELATED"/>
    <property type="match status" value="1"/>
</dbReference>
<name>D4H284_DENA2</name>
<evidence type="ECO:0000256" key="1">
    <source>
        <dbReference type="ARBA" id="ARBA00022723"/>
    </source>
</evidence>
<dbReference type="InParanoid" id="D4H284"/>
<dbReference type="OrthoDB" id="9794581at2"/>
<dbReference type="InterPro" id="IPR036409">
    <property type="entry name" value="Aldolase_II/adducin_N_sf"/>
</dbReference>
<keyword evidence="2" id="KW-0456">Lyase</keyword>
<dbReference type="GO" id="GO:0046872">
    <property type="term" value="F:metal ion binding"/>
    <property type="evidence" value="ECO:0007669"/>
    <property type="project" value="UniProtKB-KW"/>
</dbReference>
<sequence length="214" mass="23282">MLLLKERKLLVEYGKKLVTTNLTSGTGGNLSIYNRDENLVAVTPSGVDYMKTTVEDIVITDIDGNVVEGDNRPTSELSFHLSLYKDRADVCAVVHTHSVYATTVACLGMELPAVHYMVGYSGSKVPLAPYCTFGSPELAESIIEHIGGYNAVLLANHGLVTVSGNMPTAFAAAEEIEFVARIFCQAKSIGSPIILDDVEMETVVEKFKWYGKKK</sequence>
<dbReference type="AlphaFoldDB" id="D4H284"/>
<dbReference type="InterPro" id="IPR050197">
    <property type="entry name" value="Aldolase_class_II_sugar_metab"/>
</dbReference>
<dbReference type="SMART" id="SM01007">
    <property type="entry name" value="Aldolase_II"/>
    <property type="match status" value="1"/>
</dbReference>
<dbReference type="InterPro" id="IPR001303">
    <property type="entry name" value="Aldolase_II/adducin_N"/>
</dbReference>
<proteinExistence type="predicted"/>
<dbReference type="PANTHER" id="PTHR22789">
    <property type="entry name" value="FUCULOSE PHOSPHATE ALDOLASE"/>
    <property type="match status" value="1"/>
</dbReference>
<dbReference type="KEGG" id="dap:Dacet_2113"/>
<dbReference type="RefSeq" id="WP_013011378.1">
    <property type="nucleotide sequence ID" value="NC_013943.1"/>
</dbReference>
<dbReference type="GO" id="GO:0016832">
    <property type="term" value="F:aldehyde-lyase activity"/>
    <property type="evidence" value="ECO:0007669"/>
    <property type="project" value="TreeGrafter"/>
</dbReference>
<dbReference type="GO" id="GO:0019323">
    <property type="term" value="P:pentose catabolic process"/>
    <property type="evidence" value="ECO:0007669"/>
    <property type="project" value="TreeGrafter"/>
</dbReference>
<protein>
    <submittedName>
        <fullName evidence="4">Class II aldolase/adducin family protein</fullName>
    </submittedName>
</protein>
<evidence type="ECO:0000256" key="2">
    <source>
        <dbReference type="ARBA" id="ARBA00023239"/>
    </source>
</evidence>
<gene>
    <name evidence="4" type="ordered locus">Dacet_2113</name>
</gene>
<dbReference type="eggNOG" id="COG0235">
    <property type="taxonomic scope" value="Bacteria"/>
</dbReference>
<dbReference type="SUPFAM" id="SSF53639">
    <property type="entry name" value="AraD/HMP-PK domain-like"/>
    <property type="match status" value="1"/>
</dbReference>
<dbReference type="Pfam" id="PF00596">
    <property type="entry name" value="Aldolase_II"/>
    <property type="match status" value="1"/>
</dbReference>
<accession>D4H284</accession>
<keyword evidence="5" id="KW-1185">Reference proteome</keyword>
<dbReference type="Proteomes" id="UP000002012">
    <property type="component" value="Chromosome"/>
</dbReference>
<organism evidence="4 5">
    <name type="scientific">Denitrovibrio acetiphilus (strain DSM 12809 / NBRC 114555 / N2460)</name>
    <dbReference type="NCBI Taxonomy" id="522772"/>
    <lineage>
        <taxon>Bacteria</taxon>
        <taxon>Pseudomonadati</taxon>
        <taxon>Deferribacterota</taxon>
        <taxon>Deferribacteres</taxon>
        <taxon>Deferribacterales</taxon>
        <taxon>Geovibrionaceae</taxon>
        <taxon>Denitrovibrio</taxon>
    </lineage>
</organism>
<dbReference type="EMBL" id="CP001968">
    <property type="protein sequence ID" value="ADD68875.1"/>
    <property type="molecule type" value="Genomic_DNA"/>
</dbReference>
<keyword evidence="1" id="KW-0479">Metal-binding</keyword>
<dbReference type="Gene3D" id="3.40.225.10">
    <property type="entry name" value="Class II aldolase/adducin N-terminal domain"/>
    <property type="match status" value="1"/>
</dbReference>
<dbReference type="GO" id="GO:0005829">
    <property type="term" value="C:cytosol"/>
    <property type="evidence" value="ECO:0007669"/>
    <property type="project" value="TreeGrafter"/>
</dbReference>
<evidence type="ECO:0000313" key="5">
    <source>
        <dbReference type="Proteomes" id="UP000002012"/>
    </source>
</evidence>
<evidence type="ECO:0000259" key="3">
    <source>
        <dbReference type="SMART" id="SM01007"/>
    </source>
</evidence>
<dbReference type="PaxDb" id="522772-Dacet_2113"/>
<reference evidence="4 5" key="1">
    <citation type="journal article" date="2010" name="Stand. Genomic Sci.">
        <title>Complete genome sequence of Denitrovibrio acetiphilus type strain (N2460).</title>
        <authorList>
            <person name="Kiss H."/>
            <person name="Lang E."/>
            <person name="Lapidus A."/>
            <person name="Copeland A."/>
            <person name="Nolan M."/>
            <person name="Glavina Del Rio T."/>
            <person name="Chen F."/>
            <person name="Lucas S."/>
            <person name="Tice H."/>
            <person name="Cheng J.F."/>
            <person name="Han C."/>
            <person name="Goodwin L."/>
            <person name="Pitluck S."/>
            <person name="Liolios K."/>
            <person name="Pati A."/>
            <person name="Ivanova N."/>
            <person name="Mavromatis K."/>
            <person name="Chen A."/>
            <person name="Palaniappan K."/>
            <person name="Land M."/>
            <person name="Hauser L."/>
            <person name="Chang Y.J."/>
            <person name="Jeffries C.D."/>
            <person name="Detter J.C."/>
            <person name="Brettin T."/>
            <person name="Spring S."/>
            <person name="Rohde M."/>
            <person name="Goker M."/>
            <person name="Woyke T."/>
            <person name="Bristow J."/>
            <person name="Eisen J.A."/>
            <person name="Markowitz V."/>
            <person name="Hugenholtz P."/>
            <person name="Kyrpides N.C."/>
            <person name="Klenk H.P."/>
        </authorList>
    </citation>
    <scope>NUCLEOTIDE SEQUENCE [LARGE SCALE GENOMIC DNA]</scope>
    <source>
        <strain evidence="5">DSM 12809 / NBRC 114555 / N2460</strain>
    </source>
</reference>
<dbReference type="STRING" id="522772.Dacet_2113"/>
<evidence type="ECO:0000313" key="4">
    <source>
        <dbReference type="EMBL" id="ADD68875.1"/>
    </source>
</evidence>